<evidence type="ECO:0000259" key="9">
    <source>
        <dbReference type="Pfam" id="PF03313"/>
    </source>
</evidence>
<comment type="cofactor">
    <cofactor evidence="1">
        <name>[4Fe-4S] cluster</name>
        <dbReference type="ChEBI" id="CHEBI:49883"/>
    </cofactor>
</comment>
<evidence type="ECO:0000313" key="12">
    <source>
        <dbReference type="Proteomes" id="UP000789508"/>
    </source>
</evidence>
<dbReference type="Proteomes" id="UP000789508">
    <property type="component" value="Unassembled WGS sequence"/>
</dbReference>
<accession>A0A9N8V1Q3</accession>
<dbReference type="InterPro" id="IPR005130">
    <property type="entry name" value="Ser_deHydtase-like_asu"/>
</dbReference>
<sequence>MSLTRLHPNIWRITPKHNKYGANNNITTLFHLNSYKSRSFANLITFYHCHHSLLKGLKHSKSKSSLSKFPISQSILPQNHSYTTSSKSNNQINSTTLGSRKDIEHVTAASVYTHDIPLTSEIPLNNDVPLATDINVSINAEKQKASSSNNADTEHHAVVSTFDLFSIGIGPSSSHTVGPMRAAKIFINDLKSHRVLEKIHSLRIDLFGSLALTGKGHGTPNAILMGMEGETPENVETSTISSRVESIYNNGILNLDGSHPIQFEQKHLVFHYFKSLPQHPNGMRFCAFDKYGDLIATNEFFSIGGGFVVNEATQIQHGENLFYKSYNKNAISKTRTQQDMAVTTAALPFRDAGELLSVCRRENLTIAQVVYENELRWRSKEEISKKVAEIWDTMNKSIENGCFSDEEYLPGKLRVKRRAPGLYEKLLRGLYSSPAAASRRGYRNDITINPGDDQITLLSTSAILPHPLPKRQPKRSTLSALEYLSVYAISVNEENAAGGRVVTAPTNGAAGVIPAVLKYYLEFISTDPEHDVMEFLFTSAAIGMLYKRGASISAAEMGCQGEVGVACSMSAAAFTAVMGGTPEQVENAAEIGMEHNLGLTCDPIDGLVQIPCIERNALGAVKAVAAAQLALNGDGYHRVTLDQVIETMRQTGIDMQSKYKETSQGGLAVNVPVC</sequence>
<keyword evidence="8" id="KW-0456">Lyase</keyword>
<dbReference type="GO" id="GO:0046872">
    <property type="term" value="F:metal ion binding"/>
    <property type="evidence" value="ECO:0007669"/>
    <property type="project" value="UniProtKB-KW"/>
</dbReference>
<dbReference type="Pfam" id="PF03313">
    <property type="entry name" value="SDH_alpha"/>
    <property type="match status" value="1"/>
</dbReference>
<keyword evidence="5" id="KW-0479">Metal-binding</keyword>
<dbReference type="OrthoDB" id="192663at2759"/>
<organism evidence="11 12">
    <name type="scientific">Ambispora leptoticha</name>
    <dbReference type="NCBI Taxonomy" id="144679"/>
    <lineage>
        <taxon>Eukaryota</taxon>
        <taxon>Fungi</taxon>
        <taxon>Fungi incertae sedis</taxon>
        <taxon>Mucoromycota</taxon>
        <taxon>Glomeromycotina</taxon>
        <taxon>Glomeromycetes</taxon>
        <taxon>Archaeosporales</taxon>
        <taxon>Ambisporaceae</taxon>
        <taxon>Ambispora</taxon>
    </lineage>
</organism>
<dbReference type="PANTHER" id="PTHR30182:SF1">
    <property type="entry name" value="L-SERINE DEHYDRATASE 1"/>
    <property type="match status" value="1"/>
</dbReference>
<gene>
    <name evidence="11" type="ORF">ALEPTO_LOCUS99</name>
</gene>
<keyword evidence="3" id="KW-0312">Gluconeogenesis</keyword>
<evidence type="ECO:0000256" key="6">
    <source>
        <dbReference type="ARBA" id="ARBA00023004"/>
    </source>
</evidence>
<dbReference type="PANTHER" id="PTHR30182">
    <property type="entry name" value="L-SERINE DEHYDRATASE"/>
    <property type="match status" value="1"/>
</dbReference>
<keyword evidence="4" id="KW-0004">4Fe-4S</keyword>
<evidence type="ECO:0000256" key="5">
    <source>
        <dbReference type="ARBA" id="ARBA00022723"/>
    </source>
</evidence>
<evidence type="ECO:0000256" key="2">
    <source>
        <dbReference type="ARBA" id="ARBA00004742"/>
    </source>
</evidence>
<dbReference type="EMBL" id="CAJVPS010000004">
    <property type="protein sequence ID" value="CAG8438471.1"/>
    <property type="molecule type" value="Genomic_DNA"/>
</dbReference>
<feature type="domain" description="Serine dehydratase-like alpha subunit" evidence="9">
    <location>
        <begin position="362"/>
        <end position="668"/>
    </location>
</feature>
<feature type="domain" description="Serine dehydratase beta chain" evidence="10">
    <location>
        <begin position="160"/>
        <end position="312"/>
    </location>
</feature>
<dbReference type="FunFam" id="3.30.1330.90:FF:000001">
    <property type="entry name" value="L-serine ammonia-lyase 1"/>
    <property type="match status" value="1"/>
</dbReference>
<evidence type="ECO:0000313" key="11">
    <source>
        <dbReference type="EMBL" id="CAG8438471.1"/>
    </source>
</evidence>
<dbReference type="AlphaFoldDB" id="A0A9N8V1Q3"/>
<dbReference type="InterPro" id="IPR029009">
    <property type="entry name" value="ASB_dom_sf"/>
</dbReference>
<keyword evidence="6" id="KW-0408">Iron</keyword>
<evidence type="ECO:0000256" key="1">
    <source>
        <dbReference type="ARBA" id="ARBA00001966"/>
    </source>
</evidence>
<dbReference type="NCBIfam" id="TIGR00720">
    <property type="entry name" value="sda_mono"/>
    <property type="match status" value="1"/>
</dbReference>
<dbReference type="SUPFAM" id="SSF143548">
    <property type="entry name" value="Serine metabolism enzymes domain"/>
    <property type="match status" value="1"/>
</dbReference>
<proteinExistence type="predicted"/>
<name>A0A9N8V1Q3_9GLOM</name>
<dbReference type="Pfam" id="PF03315">
    <property type="entry name" value="SDH_beta"/>
    <property type="match status" value="1"/>
</dbReference>
<protein>
    <submittedName>
        <fullName evidence="11">14019_t:CDS:1</fullName>
    </submittedName>
</protein>
<dbReference type="InterPro" id="IPR051318">
    <property type="entry name" value="Fe-S_L-Ser"/>
</dbReference>
<dbReference type="Gene3D" id="3.30.1330.90">
    <property type="entry name" value="D-3-phosphoglycerate dehydrogenase, domain 3"/>
    <property type="match status" value="1"/>
</dbReference>
<dbReference type="GO" id="GO:0051539">
    <property type="term" value="F:4 iron, 4 sulfur cluster binding"/>
    <property type="evidence" value="ECO:0007669"/>
    <property type="project" value="UniProtKB-KW"/>
</dbReference>
<evidence type="ECO:0000256" key="3">
    <source>
        <dbReference type="ARBA" id="ARBA00022432"/>
    </source>
</evidence>
<dbReference type="InterPro" id="IPR005131">
    <property type="entry name" value="Ser_deHydtase_bsu"/>
</dbReference>
<evidence type="ECO:0000256" key="4">
    <source>
        <dbReference type="ARBA" id="ARBA00022485"/>
    </source>
</evidence>
<evidence type="ECO:0000259" key="10">
    <source>
        <dbReference type="Pfam" id="PF03315"/>
    </source>
</evidence>
<dbReference type="GO" id="GO:0003941">
    <property type="term" value="F:L-serine ammonia-lyase activity"/>
    <property type="evidence" value="ECO:0007669"/>
    <property type="project" value="InterPro"/>
</dbReference>
<keyword evidence="12" id="KW-1185">Reference proteome</keyword>
<dbReference type="GO" id="GO:0006094">
    <property type="term" value="P:gluconeogenesis"/>
    <property type="evidence" value="ECO:0007669"/>
    <property type="project" value="UniProtKB-KW"/>
</dbReference>
<evidence type="ECO:0000256" key="7">
    <source>
        <dbReference type="ARBA" id="ARBA00023014"/>
    </source>
</evidence>
<comment type="pathway">
    <text evidence="2">Carbohydrate biosynthesis; gluconeogenesis.</text>
</comment>
<evidence type="ECO:0000256" key="8">
    <source>
        <dbReference type="ARBA" id="ARBA00023239"/>
    </source>
</evidence>
<comment type="caution">
    <text evidence="11">The sequence shown here is derived from an EMBL/GenBank/DDBJ whole genome shotgun (WGS) entry which is preliminary data.</text>
</comment>
<keyword evidence="7" id="KW-0411">Iron-sulfur</keyword>
<reference evidence="11" key="1">
    <citation type="submission" date="2021-06" db="EMBL/GenBank/DDBJ databases">
        <authorList>
            <person name="Kallberg Y."/>
            <person name="Tangrot J."/>
            <person name="Rosling A."/>
        </authorList>
    </citation>
    <scope>NUCLEOTIDE SEQUENCE</scope>
    <source>
        <strain evidence="11">FL130A</strain>
    </source>
</reference>
<dbReference type="InterPro" id="IPR004644">
    <property type="entry name" value="Fe-S_L-Ser_mono"/>
</dbReference>